<dbReference type="PANTHER" id="PTHR46558:SF11">
    <property type="entry name" value="HTH-TYPE TRANSCRIPTIONAL REGULATOR XRE"/>
    <property type="match status" value="1"/>
</dbReference>
<protein>
    <submittedName>
        <fullName evidence="3">Helix-turn-helix transcriptional regulator</fullName>
    </submittedName>
</protein>
<sequence>MFGERLERLRIQQGLSQDQLAEAVGLTRAAVSHYEKGRRRPDFDTVRKLADFFHVSTDYLLGLTDQPLPQAESKIEVFARRLRESRIKQGLDIREIADRLKVSEAYVRGLEEQPLRYPGVTTLNRLAELLGVTSAYLVGDTNDPKDPGPYNAWYQPKDLIRFLDESDVMFEGQPLDDDDKARIKEILAAIFRDARKRNRRRKEM</sequence>
<evidence type="ECO:0000259" key="2">
    <source>
        <dbReference type="PROSITE" id="PS50943"/>
    </source>
</evidence>
<feature type="domain" description="HTH cro/C1-type" evidence="2">
    <location>
        <begin position="82"/>
        <end position="137"/>
    </location>
</feature>
<accession>A0ABS0F5E3</accession>
<feature type="domain" description="HTH cro/C1-type" evidence="2">
    <location>
        <begin position="6"/>
        <end position="60"/>
    </location>
</feature>
<dbReference type="Pfam" id="PF01381">
    <property type="entry name" value="HTH_3"/>
    <property type="match status" value="2"/>
</dbReference>
<dbReference type="InterPro" id="IPR010982">
    <property type="entry name" value="Lambda_DNA-bd_dom_sf"/>
</dbReference>
<dbReference type="Proteomes" id="UP000642910">
    <property type="component" value="Unassembled WGS sequence"/>
</dbReference>
<dbReference type="CDD" id="cd00093">
    <property type="entry name" value="HTH_XRE"/>
    <property type="match status" value="2"/>
</dbReference>
<keyword evidence="4" id="KW-1185">Reference proteome</keyword>
<dbReference type="RefSeq" id="WP_195867986.1">
    <property type="nucleotide sequence ID" value="NZ_JADPKZ010000045.1"/>
</dbReference>
<dbReference type="Gene3D" id="1.10.260.40">
    <property type="entry name" value="lambda repressor-like DNA-binding domains"/>
    <property type="match status" value="2"/>
</dbReference>
<name>A0ABS0F5E3_9BACL</name>
<reference evidence="3 4" key="1">
    <citation type="submission" date="2020-11" db="EMBL/GenBank/DDBJ databases">
        <title>Genomic insight of Alicyclobacillus mali FL 18 reveals a new arsenic-resistant strain, with potential in environmental biotechnology.</title>
        <authorList>
            <person name="Fiorentino G."/>
            <person name="Gallo G."/>
            <person name="Aulitto M."/>
        </authorList>
    </citation>
    <scope>NUCLEOTIDE SEQUENCE [LARGE SCALE GENOMIC DNA]</scope>
    <source>
        <strain evidence="3 4">FL 18</strain>
    </source>
</reference>
<evidence type="ECO:0000256" key="1">
    <source>
        <dbReference type="ARBA" id="ARBA00023125"/>
    </source>
</evidence>
<gene>
    <name evidence="3" type="ORF">IW967_11685</name>
</gene>
<organism evidence="3 4">
    <name type="scientific">Alicyclobacillus mali</name>
    <name type="common">ex Roth et al. 2021</name>
    <dbReference type="NCBI Taxonomy" id="1123961"/>
    <lineage>
        <taxon>Bacteria</taxon>
        <taxon>Bacillati</taxon>
        <taxon>Bacillota</taxon>
        <taxon>Bacilli</taxon>
        <taxon>Bacillales</taxon>
        <taxon>Alicyclobacillaceae</taxon>
        <taxon>Alicyclobacillus</taxon>
    </lineage>
</organism>
<dbReference type="InterPro" id="IPR001387">
    <property type="entry name" value="Cro/C1-type_HTH"/>
</dbReference>
<dbReference type="EMBL" id="JADPKZ010000045">
    <property type="protein sequence ID" value="MBF8378516.1"/>
    <property type="molecule type" value="Genomic_DNA"/>
</dbReference>
<comment type="caution">
    <text evidence="3">The sequence shown here is derived from an EMBL/GenBank/DDBJ whole genome shotgun (WGS) entry which is preliminary data.</text>
</comment>
<dbReference type="SUPFAM" id="SSF47413">
    <property type="entry name" value="lambda repressor-like DNA-binding domains"/>
    <property type="match status" value="2"/>
</dbReference>
<dbReference type="PROSITE" id="PS50943">
    <property type="entry name" value="HTH_CROC1"/>
    <property type="match status" value="2"/>
</dbReference>
<keyword evidence="1" id="KW-0238">DNA-binding</keyword>
<evidence type="ECO:0000313" key="4">
    <source>
        <dbReference type="Proteomes" id="UP000642910"/>
    </source>
</evidence>
<dbReference type="PANTHER" id="PTHR46558">
    <property type="entry name" value="TRACRIPTIONAL REGULATORY PROTEIN-RELATED-RELATED"/>
    <property type="match status" value="1"/>
</dbReference>
<proteinExistence type="predicted"/>
<dbReference type="SMART" id="SM00530">
    <property type="entry name" value="HTH_XRE"/>
    <property type="match status" value="2"/>
</dbReference>
<evidence type="ECO:0000313" key="3">
    <source>
        <dbReference type="EMBL" id="MBF8378516.1"/>
    </source>
</evidence>